<keyword evidence="12" id="KW-1185">Reference proteome</keyword>
<dbReference type="InterPro" id="IPR036087">
    <property type="entry name" value="Nict_dMeBzImd_PRibTrfase_sf"/>
</dbReference>
<evidence type="ECO:0000313" key="12">
    <source>
        <dbReference type="Proteomes" id="UP000367825"/>
    </source>
</evidence>
<dbReference type="UniPathway" id="UPA00061">
    <property type="reaction ID" value="UER00516"/>
</dbReference>
<dbReference type="OrthoDB" id="9781491at2"/>
<dbReference type="AlphaFoldDB" id="A0A5E4W8P2"/>
<dbReference type="RefSeq" id="WP_150556321.1">
    <property type="nucleotide sequence ID" value="NZ_CABPSC010000011.1"/>
</dbReference>
<dbReference type="CDD" id="cd02439">
    <property type="entry name" value="DMB-PRT_CobT"/>
    <property type="match status" value="1"/>
</dbReference>
<evidence type="ECO:0000256" key="2">
    <source>
        <dbReference type="ARBA" id="ARBA00007110"/>
    </source>
</evidence>
<organism evidence="11 12">
    <name type="scientific">Pandoraea nosoerga</name>
    <dbReference type="NCBI Taxonomy" id="2508296"/>
    <lineage>
        <taxon>Bacteria</taxon>
        <taxon>Pseudomonadati</taxon>
        <taxon>Pseudomonadota</taxon>
        <taxon>Betaproteobacteria</taxon>
        <taxon>Burkholderiales</taxon>
        <taxon>Burkholderiaceae</taxon>
        <taxon>Pandoraea</taxon>
    </lineage>
</organism>
<comment type="similarity">
    <text evidence="2 10">Belongs to the CobT family.</text>
</comment>
<dbReference type="Gene3D" id="3.40.50.10210">
    <property type="match status" value="1"/>
</dbReference>
<evidence type="ECO:0000313" key="11">
    <source>
        <dbReference type="EMBL" id="VVE19640.1"/>
    </source>
</evidence>
<gene>
    <name evidence="11" type="primary">cobT_1</name>
    <name evidence="10" type="synonym">cobT</name>
    <name evidence="11" type="ORF">PNO31109_03061</name>
</gene>
<dbReference type="GO" id="GO:0008939">
    <property type="term" value="F:nicotinate-nucleotide-dimethylbenzimidazole phosphoribosyltransferase activity"/>
    <property type="evidence" value="ECO:0007669"/>
    <property type="project" value="UniProtKB-UniRule"/>
</dbReference>
<keyword evidence="7 10" id="KW-0808">Transferase</keyword>
<proteinExistence type="inferred from homology"/>
<protein>
    <recommendedName>
        <fullName evidence="4 10">Nicotinate-nucleotide--dimethylbenzimidazole phosphoribosyltransferase</fullName>
        <shortName evidence="10">NN:DBI PRT</shortName>
        <ecNumber evidence="3 10">2.4.2.21</ecNumber>
    </recommendedName>
    <alternativeName>
        <fullName evidence="8 10">N(1)-alpha-phosphoribosyltransferase</fullName>
    </alternativeName>
</protein>
<dbReference type="Pfam" id="PF02277">
    <property type="entry name" value="DBI_PRT"/>
    <property type="match status" value="1"/>
</dbReference>
<dbReference type="EMBL" id="CABPSC010000011">
    <property type="protein sequence ID" value="VVE19640.1"/>
    <property type="molecule type" value="Genomic_DNA"/>
</dbReference>
<dbReference type="InterPro" id="IPR017846">
    <property type="entry name" value="Nict_dMeBzImd_PRibTrfase_bact"/>
</dbReference>
<dbReference type="FunFam" id="3.40.50.10210:FF:000001">
    <property type="entry name" value="Nicotinate-nucleotide--dimethylbenzimidazole phosphoribosyltransferase"/>
    <property type="match status" value="1"/>
</dbReference>
<dbReference type="PANTHER" id="PTHR43463:SF1">
    <property type="entry name" value="NICOTINATE-NUCLEOTIDE--DIMETHYLBENZIMIDAZOLE PHOSPHORIBOSYLTRANSFERASE"/>
    <property type="match status" value="1"/>
</dbReference>
<evidence type="ECO:0000256" key="5">
    <source>
        <dbReference type="ARBA" id="ARBA00022573"/>
    </source>
</evidence>
<evidence type="ECO:0000256" key="6">
    <source>
        <dbReference type="ARBA" id="ARBA00022676"/>
    </source>
</evidence>
<dbReference type="EC" id="2.4.2.21" evidence="3 10"/>
<comment type="function">
    <text evidence="10">Catalyzes the synthesis of alpha-ribazole-5'-phosphate from nicotinate mononucleotide (NAMN) and 5,6-dimethylbenzimidazole (DMB).</text>
</comment>
<dbReference type="NCBIfam" id="TIGR03160">
    <property type="entry name" value="cobT_DBIPRT"/>
    <property type="match status" value="1"/>
</dbReference>
<evidence type="ECO:0000256" key="3">
    <source>
        <dbReference type="ARBA" id="ARBA00011991"/>
    </source>
</evidence>
<dbReference type="NCBIfam" id="NF000996">
    <property type="entry name" value="PRK00105.1"/>
    <property type="match status" value="1"/>
</dbReference>
<dbReference type="PANTHER" id="PTHR43463">
    <property type="entry name" value="NICOTINATE-NUCLEOTIDE--DIMETHYLBENZIMIDAZOLE PHOSPHORIBOSYLTRANSFERASE"/>
    <property type="match status" value="1"/>
</dbReference>
<evidence type="ECO:0000256" key="9">
    <source>
        <dbReference type="ARBA" id="ARBA00047340"/>
    </source>
</evidence>
<comment type="pathway">
    <text evidence="1 10">Nucleoside biosynthesis; alpha-ribazole biosynthesis; alpha-ribazole from 5,6-dimethylbenzimidazole: step 1/2.</text>
</comment>
<dbReference type="GO" id="GO:0009236">
    <property type="term" value="P:cobalamin biosynthetic process"/>
    <property type="evidence" value="ECO:0007669"/>
    <property type="project" value="UniProtKB-UniRule"/>
</dbReference>
<evidence type="ECO:0000256" key="1">
    <source>
        <dbReference type="ARBA" id="ARBA00005049"/>
    </source>
</evidence>
<feature type="active site" description="Proton acceptor" evidence="10">
    <location>
        <position position="335"/>
    </location>
</feature>
<dbReference type="SUPFAM" id="SSF52733">
    <property type="entry name" value="Nicotinate mononucleotide:5,6-dimethylbenzimidazole phosphoribosyltransferase (CobT)"/>
    <property type="match status" value="1"/>
</dbReference>
<evidence type="ECO:0000256" key="4">
    <source>
        <dbReference type="ARBA" id="ARBA00015486"/>
    </source>
</evidence>
<comment type="catalytic activity">
    <reaction evidence="9 10">
        <text>5,6-dimethylbenzimidazole + nicotinate beta-D-ribonucleotide = alpha-ribazole 5'-phosphate + nicotinate + H(+)</text>
        <dbReference type="Rhea" id="RHEA:11196"/>
        <dbReference type="ChEBI" id="CHEBI:15378"/>
        <dbReference type="ChEBI" id="CHEBI:15890"/>
        <dbReference type="ChEBI" id="CHEBI:32544"/>
        <dbReference type="ChEBI" id="CHEBI:57502"/>
        <dbReference type="ChEBI" id="CHEBI:57918"/>
        <dbReference type="EC" id="2.4.2.21"/>
    </reaction>
</comment>
<reference evidence="11 12" key="1">
    <citation type="submission" date="2019-08" db="EMBL/GenBank/DDBJ databases">
        <authorList>
            <person name="Peeters C."/>
        </authorList>
    </citation>
    <scope>NUCLEOTIDE SEQUENCE [LARGE SCALE GENOMIC DNA]</scope>
    <source>
        <strain evidence="11 12">LMG 31109</strain>
    </source>
</reference>
<evidence type="ECO:0000256" key="7">
    <source>
        <dbReference type="ARBA" id="ARBA00022679"/>
    </source>
</evidence>
<evidence type="ECO:0000256" key="8">
    <source>
        <dbReference type="ARBA" id="ARBA00030686"/>
    </source>
</evidence>
<evidence type="ECO:0000256" key="10">
    <source>
        <dbReference type="HAMAP-Rule" id="MF_00230"/>
    </source>
</evidence>
<dbReference type="InterPro" id="IPR003200">
    <property type="entry name" value="Nict_dMeBzImd_PRibTrfase"/>
</dbReference>
<dbReference type="Proteomes" id="UP000367825">
    <property type="component" value="Unassembled WGS sequence"/>
</dbReference>
<dbReference type="HAMAP" id="MF_00230">
    <property type="entry name" value="CobT"/>
    <property type="match status" value="1"/>
</dbReference>
<keyword evidence="6 10" id="KW-0328">Glycosyltransferase</keyword>
<accession>A0A5E4W8P2</accession>
<name>A0A5E4W8P2_9BURK</name>
<keyword evidence="5 10" id="KW-0169">Cobalamin biosynthesis</keyword>
<dbReference type="InterPro" id="IPR023195">
    <property type="entry name" value="Nict_dMeBzImd_PRibTrfase_N"/>
</dbReference>
<dbReference type="Gene3D" id="1.10.1610.10">
    <property type="match status" value="1"/>
</dbReference>
<sequence>MTASSATPRPAFTDSLRPLLAELFDVAAPCPSMDGALQHAIDIKTKPPGSLGALERVAHQVGRIQQSATPGLARPAMLVFAGDHGIVAAGVSPYPQAVTAQMVLNFLRGGAAINVFCRTHGIELEVVNAGVAADFPPHPALVDMPIARGTRNFLDGPAMTREQLEAALSAGAARVALHASRGTRMIGFGEMGIGNTSSAACLMQRLTGLPLAACVGRGTGVDDAGLAHKTRVLERALAAHPATGERADPLATLATFGGFEIAMMTGAYLAAAKLGLVIVVDGFISTAALLVASRLAPAVPEYCVFAHASDETGHRAMLDALNAKPLLALGLRLGEGTGAALAMPLVQAAAAFLREMATFEGAGVSEREAPAS</sequence>